<evidence type="ECO:0008006" key="3">
    <source>
        <dbReference type="Google" id="ProtNLM"/>
    </source>
</evidence>
<dbReference type="AlphaFoldDB" id="A0A645BU55"/>
<sequence length="270" mass="30013">MNWKNIQHCYIILIVYKMKGQNNIILKGSIIKLDTKGVMQRYKIKVHLNSVTSESVHLGVFLAIVGGFLDAYTFVGRGGVFANAQTGNIVLVGIEISKGDFVQALMYVPPILAFVLGVVVTEIIKKRSPLILIRDSARVILIIEIILLFIIGFLPNTVSDSFVNVVISFVSSVQICTFRKLVDSPYSTTMTTGNLRTASYEAYIAITKKNRESGIRSLRYFTIIFSFLFGAFVGGRATIYIGDKSIWIAAFILIFSLILFSIDEKICNSV</sequence>
<feature type="transmembrane region" description="Helical" evidence="1">
    <location>
        <begin position="245"/>
        <end position="262"/>
    </location>
</feature>
<keyword evidence="1" id="KW-0812">Transmembrane</keyword>
<organism evidence="2">
    <name type="scientific">bioreactor metagenome</name>
    <dbReference type="NCBI Taxonomy" id="1076179"/>
    <lineage>
        <taxon>unclassified sequences</taxon>
        <taxon>metagenomes</taxon>
        <taxon>ecological metagenomes</taxon>
    </lineage>
</organism>
<feature type="transmembrane region" description="Helical" evidence="1">
    <location>
        <begin position="161"/>
        <end position="182"/>
    </location>
</feature>
<dbReference type="PANTHER" id="PTHR37314">
    <property type="entry name" value="SLR0142 PROTEIN"/>
    <property type="match status" value="1"/>
</dbReference>
<accession>A0A645BU55</accession>
<gene>
    <name evidence="2" type="ORF">SDC9_115841</name>
</gene>
<feature type="transmembrane region" description="Helical" evidence="1">
    <location>
        <begin position="104"/>
        <end position="124"/>
    </location>
</feature>
<proteinExistence type="predicted"/>
<protein>
    <recommendedName>
        <fullName evidence="3">DUF1275 domain-containing protein</fullName>
    </recommendedName>
</protein>
<keyword evidence="1" id="KW-0472">Membrane</keyword>
<dbReference type="PANTHER" id="PTHR37314:SF4">
    <property type="entry name" value="UPF0700 TRANSMEMBRANE PROTEIN YOAK"/>
    <property type="match status" value="1"/>
</dbReference>
<dbReference type="InterPro" id="IPR010699">
    <property type="entry name" value="DUF1275"/>
</dbReference>
<feature type="transmembrane region" description="Helical" evidence="1">
    <location>
        <begin position="218"/>
        <end position="239"/>
    </location>
</feature>
<keyword evidence="1" id="KW-1133">Transmembrane helix</keyword>
<reference evidence="2" key="1">
    <citation type="submission" date="2019-08" db="EMBL/GenBank/DDBJ databases">
        <authorList>
            <person name="Kucharzyk K."/>
            <person name="Murdoch R.W."/>
            <person name="Higgins S."/>
            <person name="Loffler F."/>
        </authorList>
    </citation>
    <scope>NUCLEOTIDE SEQUENCE</scope>
</reference>
<evidence type="ECO:0000256" key="1">
    <source>
        <dbReference type="SAM" id="Phobius"/>
    </source>
</evidence>
<dbReference type="EMBL" id="VSSQ01022531">
    <property type="protein sequence ID" value="MPM68906.1"/>
    <property type="molecule type" value="Genomic_DNA"/>
</dbReference>
<feature type="transmembrane region" description="Helical" evidence="1">
    <location>
        <begin position="136"/>
        <end position="155"/>
    </location>
</feature>
<evidence type="ECO:0000313" key="2">
    <source>
        <dbReference type="EMBL" id="MPM68906.1"/>
    </source>
</evidence>
<dbReference type="Pfam" id="PF06912">
    <property type="entry name" value="DUF1275"/>
    <property type="match status" value="1"/>
</dbReference>
<comment type="caution">
    <text evidence="2">The sequence shown here is derived from an EMBL/GenBank/DDBJ whole genome shotgun (WGS) entry which is preliminary data.</text>
</comment>
<name>A0A645BU55_9ZZZZ</name>